<gene>
    <name evidence="7" type="ORF">DdX_03651</name>
</gene>
<evidence type="ECO:0000256" key="3">
    <source>
        <dbReference type="ARBA" id="ARBA00023242"/>
    </source>
</evidence>
<comment type="subcellular location">
    <subcellularLocation>
        <location evidence="1">Nucleus</location>
    </subcellularLocation>
</comment>
<dbReference type="AlphaFoldDB" id="A0AAD4RBH1"/>
<evidence type="ECO:0000256" key="2">
    <source>
        <dbReference type="ARBA" id="ARBA00023125"/>
    </source>
</evidence>
<dbReference type="Gene3D" id="1.10.30.10">
    <property type="entry name" value="High mobility group box domain"/>
    <property type="match status" value="1"/>
</dbReference>
<proteinExistence type="predicted"/>
<dbReference type="GO" id="GO:0000122">
    <property type="term" value="P:negative regulation of transcription by RNA polymerase II"/>
    <property type="evidence" value="ECO:0007669"/>
    <property type="project" value="TreeGrafter"/>
</dbReference>
<dbReference type="GO" id="GO:0001228">
    <property type="term" value="F:DNA-binding transcription activator activity, RNA polymerase II-specific"/>
    <property type="evidence" value="ECO:0007669"/>
    <property type="project" value="TreeGrafter"/>
</dbReference>
<dbReference type="GO" id="GO:0030182">
    <property type="term" value="P:neuron differentiation"/>
    <property type="evidence" value="ECO:0007669"/>
    <property type="project" value="TreeGrafter"/>
</dbReference>
<feature type="compositionally biased region" description="Basic and acidic residues" evidence="5">
    <location>
        <begin position="148"/>
        <end position="164"/>
    </location>
</feature>
<organism evidence="7 8">
    <name type="scientific">Ditylenchus destructor</name>
    <dbReference type="NCBI Taxonomy" id="166010"/>
    <lineage>
        <taxon>Eukaryota</taxon>
        <taxon>Metazoa</taxon>
        <taxon>Ecdysozoa</taxon>
        <taxon>Nematoda</taxon>
        <taxon>Chromadorea</taxon>
        <taxon>Rhabditida</taxon>
        <taxon>Tylenchina</taxon>
        <taxon>Tylenchomorpha</taxon>
        <taxon>Sphaerularioidea</taxon>
        <taxon>Anguinidae</taxon>
        <taxon>Anguininae</taxon>
        <taxon>Ditylenchus</taxon>
    </lineage>
</organism>
<dbReference type="EMBL" id="JAKKPZ010000003">
    <property type="protein sequence ID" value="KAI1723490.1"/>
    <property type="molecule type" value="Genomic_DNA"/>
</dbReference>
<feature type="compositionally biased region" description="Pro residues" evidence="5">
    <location>
        <begin position="386"/>
        <end position="395"/>
    </location>
</feature>
<feature type="region of interest" description="Disordered" evidence="5">
    <location>
        <begin position="111"/>
        <end position="168"/>
    </location>
</feature>
<dbReference type="PANTHER" id="PTHR10270:SF324">
    <property type="entry name" value="SOX DOMAIN-CONTAINING PROTEIN DICHAETE-RELATED"/>
    <property type="match status" value="1"/>
</dbReference>
<feature type="region of interest" description="Disordered" evidence="5">
    <location>
        <begin position="354"/>
        <end position="398"/>
    </location>
</feature>
<feature type="compositionally biased region" description="Low complexity" evidence="5">
    <location>
        <begin position="364"/>
        <end position="381"/>
    </location>
</feature>
<feature type="region of interest" description="Disordered" evidence="5">
    <location>
        <begin position="1"/>
        <end position="21"/>
    </location>
</feature>
<dbReference type="GO" id="GO:0007420">
    <property type="term" value="P:brain development"/>
    <property type="evidence" value="ECO:0007669"/>
    <property type="project" value="TreeGrafter"/>
</dbReference>
<dbReference type="SUPFAM" id="SSF47095">
    <property type="entry name" value="HMG-box"/>
    <property type="match status" value="1"/>
</dbReference>
<comment type="caution">
    <text evidence="7">The sequence shown here is derived from an EMBL/GenBank/DDBJ whole genome shotgun (WGS) entry which is preliminary data.</text>
</comment>
<feature type="compositionally biased region" description="Polar residues" evidence="5">
    <location>
        <begin position="111"/>
        <end position="120"/>
    </location>
</feature>
<dbReference type="GO" id="GO:0005634">
    <property type="term" value="C:nucleus"/>
    <property type="evidence" value="ECO:0007669"/>
    <property type="project" value="UniProtKB-SubCell"/>
</dbReference>
<protein>
    <submittedName>
        <fullName evidence="7">HMG (High mobility group) box domain-containing protein</fullName>
    </submittedName>
</protein>
<name>A0AAD4RBH1_9BILA</name>
<evidence type="ECO:0000256" key="4">
    <source>
        <dbReference type="PROSITE-ProRule" id="PRU00267"/>
    </source>
</evidence>
<accession>A0AAD4RBH1</accession>
<evidence type="ECO:0000313" key="8">
    <source>
        <dbReference type="Proteomes" id="UP001201812"/>
    </source>
</evidence>
<keyword evidence="2 4" id="KW-0238">DNA-binding</keyword>
<dbReference type="InterPro" id="IPR036910">
    <property type="entry name" value="HMG_box_dom_sf"/>
</dbReference>
<feature type="compositionally biased region" description="Low complexity" evidence="5">
    <location>
        <begin position="121"/>
        <end position="142"/>
    </location>
</feature>
<dbReference type="FunFam" id="1.10.30.10:FF:000002">
    <property type="entry name" value="transcription factor Sox-2"/>
    <property type="match status" value="1"/>
</dbReference>
<reference evidence="7" key="1">
    <citation type="submission" date="2022-01" db="EMBL/GenBank/DDBJ databases">
        <title>Genome Sequence Resource for Two Populations of Ditylenchus destructor, the Migratory Endoparasitic Phytonematode.</title>
        <authorList>
            <person name="Zhang H."/>
            <person name="Lin R."/>
            <person name="Xie B."/>
        </authorList>
    </citation>
    <scope>NUCLEOTIDE SEQUENCE</scope>
    <source>
        <strain evidence="7">BazhouSP</strain>
    </source>
</reference>
<feature type="DNA-binding region" description="HMG box" evidence="4">
    <location>
        <begin position="163"/>
        <end position="231"/>
    </location>
</feature>
<feature type="domain" description="HMG box" evidence="6">
    <location>
        <begin position="163"/>
        <end position="231"/>
    </location>
</feature>
<evidence type="ECO:0000259" key="6">
    <source>
        <dbReference type="PROSITE" id="PS50118"/>
    </source>
</evidence>
<evidence type="ECO:0000313" key="7">
    <source>
        <dbReference type="EMBL" id="KAI1723490.1"/>
    </source>
</evidence>
<dbReference type="InterPro" id="IPR050140">
    <property type="entry name" value="SRY-related_HMG-box_TF-like"/>
</dbReference>
<dbReference type="Pfam" id="PF00505">
    <property type="entry name" value="HMG_box"/>
    <property type="match status" value="1"/>
</dbReference>
<dbReference type="GO" id="GO:0000978">
    <property type="term" value="F:RNA polymerase II cis-regulatory region sequence-specific DNA binding"/>
    <property type="evidence" value="ECO:0007669"/>
    <property type="project" value="TreeGrafter"/>
</dbReference>
<dbReference type="CDD" id="cd01388">
    <property type="entry name" value="HMG-box_SoxB"/>
    <property type="match status" value="1"/>
</dbReference>
<dbReference type="InterPro" id="IPR009071">
    <property type="entry name" value="HMG_box_dom"/>
</dbReference>
<dbReference type="SMART" id="SM00398">
    <property type="entry name" value="HMG"/>
    <property type="match status" value="1"/>
</dbReference>
<evidence type="ECO:0000256" key="1">
    <source>
        <dbReference type="ARBA" id="ARBA00004123"/>
    </source>
</evidence>
<evidence type="ECO:0000256" key="5">
    <source>
        <dbReference type="SAM" id="MobiDB-lite"/>
    </source>
</evidence>
<dbReference type="PROSITE" id="PS50118">
    <property type="entry name" value="HMG_BOX_2"/>
    <property type="match status" value="1"/>
</dbReference>
<keyword evidence="8" id="KW-1185">Reference proteome</keyword>
<sequence>MMTMMEPPRPPSVGGDIKPQLGANLSLNTNPANTTGGASPIQQPQHHLGTGVQPDPYCMGAYPALFAAANGFQFPGALGLPATPADHAAMLHQLQGASAMNTGGTEQLMTQLQDGRQSVDSPGGSSSSHSHSHTSTGSAAPHNNNNNGKDKKSLLQQQQDDRVKRPMNAFMVWSRGQRRKMAQENPKMHNSEISKRLGQDWKQLSETEKRPFIDEAKRLRAIHMKEHPDYKYRPRRKMFQNRMKASYNLAIQTPRINASQHAAAAAAAALMQPATAASFDMLKSGTQVYPGMNSWSGIGSSAHSPQSQQQQNLAVSAAANYCLTDPAAAMYAGAYGRNPYDMMSYFSYTGGGQPSPHSPSAVYHQQSQHHMQQQAAQSQQQNGYTPKPPESPPNPALNAAAASIHNNLFRNTFGSMTDPNSAMNVAKDGSGSLTGVSTAAALHAMWNTTNPAMWSADPMMQLTGGQPHLSQHNGM</sequence>
<keyword evidence="3 4" id="KW-0539">Nucleus</keyword>
<dbReference type="Proteomes" id="UP001201812">
    <property type="component" value="Unassembled WGS sequence"/>
</dbReference>
<dbReference type="PANTHER" id="PTHR10270">
    <property type="entry name" value="SOX TRANSCRIPTION FACTOR"/>
    <property type="match status" value="1"/>
</dbReference>